<evidence type="ECO:0000313" key="2">
    <source>
        <dbReference type="Proteomes" id="UP001221142"/>
    </source>
</evidence>
<comment type="caution">
    <text evidence="1">The sequence shown here is derived from an EMBL/GenBank/DDBJ whole genome shotgun (WGS) entry which is preliminary data.</text>
</comment>
<dbReference type="InterPro" id="IPR032675">
    <property type="entry name" value="LRR_dom_sf"/>
</dbReference>
<dbReference type="EMBL" id="JARKIF010000045">
    <property type="protein sequence ID" value="KAJ7608326.1"/>
    <property type="molecule type" value="Genomic_DNA"/>
</dbReference>
<dbReference type="Gene3D" id="3.80.10.10">
    <property type="entry name" value="Ribonuclease Inhibitor"/>
    <property type="match status" value="1"/>
</dbReference>
<gene>
    <name evidence="1" type="ORF">FB45DRAFT_1129516</name>
</gene>
<keyword evidence="2" id="KW-1185">Reference proteome</keyword>
<reference evidence="1" key="1">
    <citation type="submission" date="2023-03" db="EMBL/GenBank/DDBJ databases">
        <title>Massive genome expansion in bonnet fungi (Mycena s.s.) driven by repeated elements and novel gene families across ecological guilds.</title>
        <authorList>
            <consortium name="Lawrence Berkeley National Laboratory"/>
            <person name="Harder C.B."/>
            <person name="Miyauchi S."/>
            <person name="Viragh M."/>
            <person name="Kuo A."/>
            <person name="Thoen E."/>
            <person name="Andreopoulos B."/>
            <person name="Lu D."/>
            <person name="Skrede I."/>
            <person name="Drula E."/>
            <person name="Henrissat B."/>
            <person name="Morin E."/>
            <person name="Kohler A."/>
            <person name="Barry K."/>
            <person name="LaButti K."/>
            <person name="Morin E."/>
            <person name="Salamov A."/>
            <person name="Lipzen A."/>
            <person name="Mereny Z."/>
            <person name="Hegedus B."/>
            <person name="Baldrian P."/>
            <person name="Stursova M."/>
            <person name="Weitz H."/>
            <person name="Taylor A."/>
            <person name="Grigoriev I.V."/>
            <person name="Nagy L.G."/>
            <person name="Martin F."/>
            <person name="Kauserud H."/>
        </authorList>
    </citation>
    <scope>NUCLEOTIDE SEQUENCE</scope>
    <source>
        <strain evidence="1">9284</strain>
    </source>
</reference>
<dbReference type="AlphaFoldDB" id="A0AAD7FAH9"/>
<evidence type="ECO:0000313" key="1">
    <source>
        <dbReference type="EMBL" id="KAJ7608326.1"/>
    </source>
</evidence>
<accession>A0AAD7FAH9</accession>
<dbReference type="Proteomes" id="UP001221142">
    <property type="component" value="Unassembled WGS sequence"/>
</dbReference>
<sequence>MALDARRLTAPILRLPDELIVEIAVAAHFDWNANPPPDDSPGDTEPPQWIMSHVCRRLHQAVVNASALSTSNGLRRARSTSRCLPQSLRALNHDCVARIVVLHLHFEPRQAFETMLNLFRDVEAPSLKYLDIRSGLEGTDDPVIDFSVLCAPGLVELQLTGCICGPRISASLLSSLVYLRLLSSAALHNMDLWAFLFNRDPSTRVLQSLTSPHLEWSGAIEFTGRFDRTIVSHSLTHLSLEFYSRAEDAVLDTLSALTMPALTHLVIHVPSLKWLAFANIRVDCVGNHDYRPIIRPLRELAKLSILILLKQCFTANILSELFGRGSEPCPFLDTLAVWPLDSEIDEVYEALQEIVRGKRGCSPAEPVPLLVLSPQLYERAFWEEEKVGVGKLKDLAEFEEIVLYNFSSC</sequence>
<organism evidence="1 2">
    <name type="scientific">Roridomyces roridus</name>
    <dbReference type="NCBI Taxonomy" id="1738132"/>
    <lineage>
        <taxon>Eukaryota</taxon>
        <taxon>Fungi</taxon>
        <taxon>Dikarya</taxon>
        <taxon>Basidiomycota</taxon>
        <taxon>Agaricomycotina</taxon>
        <taxon>Agaricomycetes</taxon>
        <taxon>Agaricomycetidae</taxon>
        <taxon>Agaricales</taxon>
        <taxon>Marasmiineae</taxon>
        <taxon>Mycenaceae</taxon>
        <taxon>Roridomyces</taxon>
    </lineage>
</organism>
<dbReference type="SUPFAM" id="SSF52047">
    <property type="entry name" value="RNI-like"/>
    <property type="match status" value="1"/>
</dbReference>
<proteinExistence type="predicted"/>
<evidence type="ECO:0008006" key="3">
    <source>
        <dbReference type="Google" id="ProtNLM"/>
    </source>
</evidence>
<protein>
    <recommendedName>
        <fullName evidence="3">F-box domain-containing protein</fullName>
    </recommendedName>
</protein>
<name>A0AAD7FAH9_9AGAR</name>